<dbReference type="Pfam" id="PF00069">
    <property type="entry name" value="Pkinase"/>
    <property type="match status" value="1"/>
</dbReference>
<dbReference type="Proteomes" id="UP000694395">
    <property type="component" value="Chromosome 11"/>
</dbReference>
<evidence type="ECO:0000256" key="5">
    <source>
        <dbReference type="ARBA" id="ARBA00022777"/>
    </source>
</evidence>
<dbReference type="PANTHER" id="PTHR24056:SF0">
    <property type="entry name" value="CYCLIN-DEPENDENT KINASE 7"/>
    <property type="match status" value="1"/>
</dbReference>
<dbReference type="GO" id="GO:0045944">
    <property type="term" value="P:positive regulation of transcription by RNA polymerase II"/>
    <property type="evidence" value="ECO:0007669"/>
    <property type="project" value="TreeGrafter"/>
</dbReference>
<evidence type="ECO:0000256" key="1">
    <source>
        <dbReference type="ARBA" id="ARBA00012409"/>
    </source>
</evidence>
<dbReference type="InterPro" id="IPR011009">
    <property type="entry name" value="Kinase-like_dom_sf"/>
</dbReference>
<reference evidence="8" key="1">
    <citation type="submission" date="2020-07" db="EMBL/GenBank/DDBJ databases">
        <title>A long reads based de novo assembly of the rainbow trout Arlee double haploid line genome.</title>
        <authorList>
            <person name="Gao G."/>
            <person name="Palti Y."/>
        </authorList>
    </citation>
    <scope>NUCLEOTIDE SEQUENCE [LARGE SCALE GENOMIC DNA]</scope>
</reference>
<keyword evidence="2" id="KW-0723">Serine/threonine-protein kinase</keyword>
<dbReference type="PANTHER" id="PTHR24056">
    <property type="entry name" value="CELL DIVISION PROTEIN KINASE"/>
    <property type="match status" value="1"/>
</dbReference>
<dbReference type="PROSITE" id="PS50011">
    <property type="entry name" value="PROTEIN_KINASE_DOM"/>
    <property type="match status" value="1"/>
</dbReference>
<keyword evidence="4" id="KW-0547">Nucleotide-binding</keyword>
<keyword evidence="6" id="KW-0067">ATP-binding</keyword>
<dbReference type="GO" id="GO:0004693">
    <property type="term" value="F:cyclin-dependent protein serine/threonine kinase activity"/>
    <property type="evidence" value="ECO:0007669"/>
    <property type="project" value="TreeGrafter"/>
</dbReference>
<protein>
    <recommendedName>
        <fullName evidence="1">[RNA-polymerase]-subunit kinase</fullName>
        <ecNumber evidence="1">2.7.11.23</ecNumber>
    </recommendedName>
</protein>
<evidence type="ECO:0000256" key="2">
    <source>
        <dbReference type="ARBA" id="ARBA00022527"/>
    </source>
</evidence>
<evidence type="ECO:0000313" key="8">
    <source>
        <dbReference type="Ensembl" id="ENSOMYP00000032392.2"/>
    </source>
</evidence>
<sequence length="151" mass="16829">MAPDECPVSLPIHQTQLENTILVLTPANIKGFIVMTLLGLEYIVCKLLTHWELNAVYDLKPNNLLLDKNGLLKLSDFCLSKTLGSPTVYTHQVVSHLWRGSPELFSARMHGVGVDMWAMDCVLAELPQPLRVRYFTNSPSCPSTTPHLSLS</sequence>
<organism evidence="8 9">
    <name type="scientific">Oncorhynchus mykiss</name>
    <name type="common">Rainbow trout</name>
    <name type="synonym">Salmo gairdneri</name>
    <dbReference type="NCBI Taxonomy" id="8022"/>
    <lineage>
        <taxon>Eukaryota</taxon>
        <taxon>Metazoa</taxon>
        <taxon>Chordata</taxon>
        <taxon>Craniata</taxon>
        <taxon>Vertebrata</taxon>
        <taxon>Euteleostomi</taxon>
        <taxon>Actinopterygii</taxon>
        <taxon>Neopterygii</taxon>
        <taxon>Teleostei</taxon>
        <taxon>Protacanthopterygii</taxon>
        <taxon>Salmoniformes</taxon>
        <taxon>Salmonidae</taxon>
        <taxon>Salmoninae</taxon>
        <taxon>Oncorhynchus</taxon>
    </lineage>
</organism>
<accession>A0A8C7Q4S8</accession>
<evidence type="ECO:0000259" key="7">
    <source>
        <dbReference type="PROSITE" id="PS50011"/>
    </source>
</evidence>
<name>A0A8C7Q4S8_ONCMY</name>
<evidence type="ECO:0000256" key="4">
    <source>
        <dbReference type="ARBA" id="ARBA00022741"/>
    </source>
</evidence>
<dbReference type="GO" id="GO:0005524">
    <property type="term" value="F:ATP binding"/>
    <property type="evidence" value="ECO:0007669"/>
    <property type="project" value="UniProtKB-KW"/>
</dbReference>
<evidence type="ECO:0000256" key="6">
    <source>
        <dbReference type="ARBA" id="ARBA00022840"/>
    </source>
</evidence>
<dbReference type="InterPro" id="IPR050108">
    <property type="entry name" value="CDK"/>
</dbReference>
<dbReference type="Ensembl" id="ENSOMYT00000035312.2">
    <property type="protein sequence ID" value="ENSOMYP00000032392.2"/>
    <property type="gene ID" value="ENSOMYG00000015155.2"/>
</dbReference>
<feature type="domain" description="Protein kinase" evidence="7">
    <location>
        <begin position="1"/>
        <end position="151"/>
    </location>
</feature>
<dbReference type="AlphaFoldDB" id="A0A8C7Q4S8"/>
<keyword evidence="3" id="KW-0808">Transferase</keyword>
<dbReference type="InterPro" id="IPR000719">
    <property type="entry name" value="Prot_kinase_dom"/>
</dbReference>
<proteinExistence type="predicted"/>
<keyword evidence="5" id="KW-0418">Kinase</keyword>
<dbReference type="Gene3D" id="1.10.510.10">
    <property type="entry name" value="Transferase(Phosphotransferase) domain 1"/>
    <property type="match status" value="1"/>
</dbReference>
<dbReference type="SUPFAM" id="SSF56112">
    <property type="entry name" value="Protein kinase-like (PK-like)"/>
    <property type="match status" value="1"/>
</dbReference>
<keyword evidence="9" id="KW-1185">Reference proteome</keyword>
<dbReference type="GeneTree" id="ENSGT00940000155179"/>
<dbReference type="GO" id="GO:0070985">
    <property type="term" value="C:transcription factor TFIIK complex"/>
    <property type="evidence" value="ECO:0007669"/>
    <property type="project" value="TreeGrafter"/>
</dbReference>
<reference evidence="8" key="3">
    <citation type="submission" date="2025-09" db="UniProtKB">
        <authorList>
            <consortium name="Ensembl"/>
        </authorList>
    </citation>
    <scope>IDENTIFICATION</scope>
</reference>
<reference evidence="8" key="2">
    <citation type="submission" date="2025-08" db="UniProtKB">
        <authorList>
            <consortium name="Ensembl"/>
        </authorList>
    </citation>
    <scope>IDENTIFICATION</scope>
</reference>
<dbReference type="GO" id="GO:0008353">
    <property type="term" value="F:RNA polymerase II CTD heptapeptide repeat kinase activity"/>
    <property type="evidence" value="ECO:0007669"/>
    <property type="project" value="UniProtKB-EC"/>
</dbReference>
<evidence type="ECO:0000313" key="9">
    <source>
        <dbReference type="Proteomes" id="UP000694395"/>
    </source>
</evidence>
<dbReference type="EC" id="2.7.11.23" evidence="1"/>
<dbReference type="GO" id="GO:0005737">
    <property type="term" value="C:cytoplasm"/>
    <property type="evidence" value="ECO:0007669"/>
    <property type="project" value="TreeGrafter"/>
</dbReference>
<evidence type="ECO:0000256" key="3">
    <source>
        <dbReference type="ARBA" id="ARBA00022679"/>
    </source>
</evidence>